<gene>
    <name evidence="1" type="ORF">HDA42_004276</name>
</gene>
<evidence type="ECO:0000313" key="2">
    <source>
        <dbReference type="Proteomes" id="UP000577386"/>
    </source>
</evidence>
<dbReference type="Proteomes" id="UP000577386">
    <property type="component" value="Unassembled WGS sequence"/>
</dbReference>
<organism evidence="1 2">
    <name type="scientific">Streptomyces murinus</name>
    <dbReference type="NCBI Taxonomy" id="33900"/>
    <lineage>
        <taxon>Bacteria</taxon>
        <taxon>Bacillati</taxon>
        <taxon>Actinomycetota</taxon>
        <taxon>Actinomycetes</taxon>
        <taxon>Kitasatosporales</taxon>
        <taxon>Streptomycetaceae</taxon>
        <taxon>Streptomyces</taxon>
    </lineage>
</organism>
<proteinExistence type="predicted"/>
<dbReference type="EMBL" id="JACJIJ010000002">
    <property type="protein sequence ID" value="MBA9055098.1"/>
    <property type="molecule type" value="Genomic_DNA"/>
</dbReference>
<reference evidence="1 2" key="1">
    <citation type="submission" date="2020-08" db="EMBL/GenBank/DDBJ databases">
        <title>Sequencing the genomes of 1000 actinobacteria strains.</title>
        <authorList>
            <person name="Klenk H.-P."/>
        </authorList>
    </citation>
    <scope>NUCLEOTIDE SEQUENCE [LARGE SCALE GENOMIC DNA]</scope>
    <source>
        <strain evidence="1 2">DSM 41827</strain>
    </source>
</reference>
<accession>A0A7W3NR36</accession>
<protein>
    <submittedName>
        <fullName evidence="1">Uncharacterized protein</fullName>
    </submittedName>
</protein>
<evidence type="ECO:0000313" key="1">
    <source>
        <dbReference type="EMBL" id="MBA9055098.1"/>
    </source>
</evidence>
<dbReference type="AlphaFoldDB" id="A0A7W3NR36"/>
<sequence>MSSMNRRRLLLTGSGAALTTVPRANVRFAMCGVG</sequence>
<name>A0A7W3NR36_STRMR</name>
<keyword evidence="2" id="KW-1185">Reference proteome</keyword>
<comment type="caution">
    <text evidence="1">The sequence shown here is derived from an EMBL/GenBank/DDBJ whole genome shotgun (WGS) entry which is preliminary data.</text>
</comment>